<accession>A0A7Y9GMJ0</accession>
<dbReference type="RefSeq" id="WP_179488452.1">
    <property type="nucleotide sequence ID" value="NZ_JACCBV010000001.1"/>
</dbReference>
<dbReference type="InterPro" id="IPR018929">
    <property type="entry name" value="DUF2510"/>
</dbReference>
<dbReference type="Pfam" id="PF10708">
    <property type="entry name" value="DUF2510"/>
    <property type="match status" value="1"/>
</dbReference>
<feature type="compositionally biased region" description="Pro residues" evidence="1">
    <location>
        <begin position="86"/>
        <end position="96"/>
    </location>
</feature>
<gene>
    <name evidence="4" type="ORF">BJ991_001276</name>
</gene>
<reference evidence="4 5" key="1">
    <citation type="submission" date="2020-07" db="EMBL/GenBank/DDBJ databases">
        <title>Sequencing the genomes of 1000 actinobacteria strains.</title>
        <authorList>
            <person name="Klenk H.-P."/>
        </authorList>
    </citation>
    <scope>NUCLEOTIDE SEQUENCE [LARGE SCALE GENOMIC DNA]</scope>
    <source>
        <strain evidence="4 5">DSM 24662</strain>
    </source>
</reference>
<feature type="compositionally biased region" description="Low complexity" evidence="1">
    <location>
        <begin position="70"/>
        <end position="85"/>
    </location>
</feature>
<evidence type="ECO:0000259" key="3">
    <source>
        <dbReference type="Pfam" id="PF10708"/>
    </source>
</evidence>
<evidence type="ECO:0000256" key="1">
    <source>
        <dbReference type="SAM" id="MobiDB-lite"/>
    </source>
</evidence>
<feature type="transmembrane region" description="Helical" evidence="2">
    <location>
        <begin position="140"/>
        <end position="167"/>
    </location>
</feature>
<feature type="domain" description="DUF2510" evidence="3">
    <location>
        <begin position="6"/>
        <end position="36"/>
    </location>
</feature>
<evidence type="ECO:0000256" key="2">
    <source>
        <dbReference type="SAM" id="Phobius"/>
    </source>
</evidence>
<name>A0A7Y9GMJ0_9MICO</name>
<keyword evidence="2" id="KW-0812">Transmembrane</keyword>
<keyword evidence="5" id="KW-1185">Reference proteome</keyword>
<evidence type="ECO:0000313" key="5">
    <source>
        <dbReference type="Proteomes" id="UP000576969"/>
    </source>
</evidence>
<protein>
    <recommendedName>
        <fullName evidence="3">DUF2510 domain-containing protein</fullName>
    </recommendedName>
</protein>
<comment type="caution">
    <text evidence="4">The sequence shown here is derived from an EMBL/GenBank/DDBJ whole genome shotgun (WGS) entry which is preliminary data.</text>
</comment>
<proteinExistence type="predicted"/>
<keyword evidence="2" id="KW-1133">Transmembrane helix</keyword>
<dbReference type="Proteomes" id="UP000576969">
    <property type="component" value="Unassembled WGS sequence"/>
</dbReference>
<keyword evidence="2" id="KW-0472">Membrane</keyword>
<dbReference type="EMBL" id="JACCBV010000001">
    <property type="protein sequence ID" value="NYE19248.1"/>
    <property type="molecule type" value="Genomic_DNA"/>
</dbReference>
<dbReference type="AlphaFoldDB" id="A0A7Y9GMJ0"/>
<feature type="region of interest" description="Disordered" evidence="1">
    <location>
        <begin position="32"/>
        <end position="52"/>
    </location>
</feature>
<evidence type="ECO:0000313" key="4">
    <source>
        <dbReference type="EMBL" id="NYE19248.1"/>
    </source>
</evidence>
<feature type="compositionally biased region" description="Low complexity" evidence="1">
    <location>
        <begin position="36"/>
        <end position="48"/>
    </location>
</feature>
<organism evidence="4 5">
    <name type="scientific">Microbacterium immunditiarum</name>
    <dbReference type="NCBI Taxonomy" id="337480"/>
    <lineage>
        <taxon>Bacteria</taxon>
        <taxon>Bacillati</taxon>
        <taxon>Actinomycetota</taxon>
        <taxon>Actinomycetes</taxon>
        <taxon>Micrococcales</taxon>
        <taxon>Microbacteriaceae</taxon>
        <taxon>Microbacterium</taxon>
    </lineage>
</organism>
<feature type="region of interest" description="Disordered" evidence="1">
    <location>
        <begin position="70"/>
        <end position="103"/>
    </location>
</feature>
<sequence length="299" mass="31202">MATTPPGWYDDGHGALRWWDGARWTEHAQPLPVPDAAAGASESAQAASPIGDKPVVEDVEVVESLEQLEAATAAAPAQEQPVAPAGYPPVPPPPPGAQGAAPVTYPVAGGPGYPPAAYPGAPGQTGGFIAATEPKKSKTWIIWLVIGIVLLLAVAAAAVIIPLTLMLSSTSSSVGPSGDDETAAVATVELYDDAWSTSDCDKFFAATTESFRESIELPTCEEFEFASGDFGASVQNYDITVTEIEHDEGSIVVSTTESYESLIDELGEPVDEPIPVEDHYVYTLVESGSDWLIDGATTE</sequence>